<comment type="subcellular location">
    <subcellularLocation>
        <location evidence="1">Membrane</location>
        <topology evidence="1">Multi-pass membrane protein</topology>
    </subcellularLocation>
</comment>
<evidence type="ECO:0000256" key="1">
    <source>
        <dbReference type="ARBA" id="ARBA00004141"/>
    </source>
</evidence>
<evidence type="ECO:0000313" key="7">
    <source>
        <dbReference type="EMBL" id="KAF5925221.1"/>
    </source>
</evidence>
<dbReference type="PANTHER" id="PTHR24232">
    <property type="entry name" value="G-PROTEIN COUPLED RECEPTOR"/>
    <property type="match status" value="1"/>
</dbReference>
<keyword evidence="5" id="KW-0807">Transducer</keyword>
<dbReference type="PANTHER" id="PTHR24232:SF103">
    <property type="entry name" value="G-PROTEIN COUPLED RECEPTORS FAMILY 1 PROFILE DOMAIN-CONTAINING PROTEIN"/>
    <property type="match status" value="1"/>
</dbReference>
<comment type="caution">
    <text evidence="7">The sequence shown here is derived from an EMBL/GenBank/DDBJ whole genome shotgun (WGS) entry which is preliminary data.</text>
</comment>
<dbReference type="Gene3D" id="1.20.1070.10">
    <property type="entry name" value="Rhodopsin 7-helix transmembrane proteins"/>
    <property type="match status" value="1"/>
</dbReference>
<evidence type="ECO:0000256" key="5">
    <source>
        <dbReference type="ARBA" id="ARBA00023224"/>
    </source>
</evidence>
<protein>
    <submittedName>
        <fullName evidence="7">Uncharacterized protein</fullName>
    </submittedName>
</protein>
<accession>A0A7J7FB73</accession>
<dbReference type="EMBL" id="JACDTQ010000822">
    <property type="protein sequence ID" value="KAF5925221.1"/>
    <property type="molecule type" value="Genomic_DNA"/>
</dbReference>
<name>A0A7J7FB73_DICBM</name>
<evidence type="ECO:0000313" key="8">
    <source>
        <dbReference type="Proteomes" id="UP000551758"/>
    </source>
</evidence>
<dbReference type="AlphaFoldDB" id="A0A7J7FB73"/>
<sequence>MVRGPSAEFFLRTHVQSSVREDVSVRDSVGESKKGGAAGAGHGAAAQPPGRPHLCGPLAARPRSLALPTSWLQDGRASAEGRATPFGRVFSQLLVFLPLLILRFCWDSCSGTSFVSREPVQVPPQATAHILKALRLVTANLATFMVCFLPLHVALLATLVAQRTNTACPLVQRVVTFGQMASHMANASCCRDAVGCYFVATEFQEEVGAILAMP</sequence>
<gene>
    <name evidence="7" type="ORF">HPG69_003238</name>
</gene>
<evidence type="ECO:0000256" key="2">
    <source>
        <dbReference type="ARBA" id="ARBA00023040"/>
    </source>
</evidence>
<reference evidence="7 8" key="1">
    <citation type="journal article" date="2020" name="Mol. Biol. Evol.">
        <title>Interspecific Gene Flow and the Evolution of Specialization in Black and White Rhinoceros.</title>
        <authorList>
            <person name="Moodley Y."/>
            <person name="Westbury M.V."/>
            <person name="Russo I.M."/>
            <person name="Gopalakrishnan S."/>
            <person name="Rakotoarivelo A."/>
            <person name="Olsen R.A."/>
            <person name="Prost S."/>
            <person name="Tunstall T."/>
            <person name="Ryder O.A."/>
            <person name="Dalen L."/>
            <person name="Bruford M.W."/>
        </authorList>
    </citation>
    <scope>NUCLEOTIDE SEQUENCE [LARGE SCALE GENOMIC DNA]</scope>
    <source>
        <strain evidence="7">SBR-YM</strain>
        <tissue evidence="7">Skin</tissue>
    </source>
</reference>
<dbReference type="GO" id="GO:0005886">
    <property type="term" value="C:plasma membrane"/>
    <property type="evidence" value="ECO:0007669"/>
    <property type="project" value="TreeGrafter"/>
</dbReference>
<keyword evidence="2" id="KW-0297">G-protein coupled receptor</keyword>
<dbReference type="Proteomes" id="UP000551758">
    <property type="component" value="Unassembled WGS sequence"/>
</dbReference>
<keyword evidence="4" id="KW-0325">Glycoprotein</keyword>
<evidence type="ECO:0000256" key="3">
    <source>
        <dbReference type="ARBA" id="ARBA00023170"/>
    </source>
</evidence>
<evidence type="ECO:0000256" key="6">
    <source>
        <dbReference type="SAM" id="MobiDB-lite"/>
    </source>
</evidence>
<keyword evidence="8" id="KW-1185">Reference proteome</keyword>
<dbReference type="GO" id="GO:0007200">
    <property type="term" value="P:phospholipase C-activating G protein-coupled receptor signaling pathway"/>
    <property type="evidence" value="ECO:0007669"/>
    <property type="project" value="TreeGrafter"/>
</dbReference>
<feature type="region of interest" description="Disordered" evidence="6">
    <location>
        <begin position="22"/>
        <end position="53"/>
    </location>
</feature>
<organism evidence="7 8">
    <name type="scientific">Diceros bicornis minor</name>
    <name type="common">South-central black rhinoceros</name>
    <dbReference type="NCBI Taxonomy" id="77932"/>
    <lineage>
        <taxon>Eukaryota</taxon>
        <taxon>Metazoa</taxon>
        <taxon>Chordata</taxon>
        <taxon>Craniata</taxon>
        <taxon>Vertebrata</taxon>
        <taxon>Euteleostomi</taxon>
        <taxon>Mammalia</taxon>
        <taxon>Eutheria</taxon>
        <taxon>Laurasiatheria</taxon>
        <taxon>Perissodactyla</taxon>
        <taxon>Rhinocerotidae</taxon>
        <taxon>Diceros</taxon>
    </lineage>
</organism>
<proteinExistence type="predicted"/>
<dbReference type="GO" id="GO:0035025">
    <property type="term" value="P:positive regulation of Rho protein signal transduction"/>
    <property type="evidence" value="ECO:0007669"/>
    <property type="project" value="TreeGrafter"/>
</dbReference>
<feature type="compositionally biased region" description="Basic and acidic residues" evidence="6">
    <location>
        <begin position="22"/>
        <end position="34"/>
    </location>
</feature>
<evidence type="ECO:0000256" key="4">
    <source>
        <dbReference type="ARBA" id="ARBA00023180"/>
    </source>
</evidence>
<keyword evidence="3" id="KW-0675">Receptor</keyword>
<dbReference type="GO" id="GO:0004930">
    <property type="term" value="F:G protein-coupled receptor activity"/>
    <property type="evidence" value="ECO:0007669"/>
    <property type="project" value="UniProtKB-KW"/>
</dbReference>